<dbReference type="InterPro" id="IPR029060">
    <property type="entry name" value="PIN-like_dom_sf"/>
</dbReference>
<evidence type="ECO:0000259" key="6">
    <source>
        <dbReference type="Pfam" id="PF01850"/>
    </source>
</evidence>
<keyword evidence="1 5" id="KW-1277">Toxin-antitoxin system</keyword>
<dbReference type="GO" id="GO:0000287">
    <property type="term" value="F:magnesium ion binding"/>
    <property type="evidence" value="ECO:0007669"/>
    <property type="project" value="UniProtKB-UniRule"/>
</dbReference>
<evidence type="ECO:0000256" key="1">
    <source>
        <dbReference type="ARBA" id="ARBA00022649"/>
    </source>
</evidence>
<evidence type="ECO:0000313" key="8">
    <source>
        <dbReference type="Proteomes" id="UP000484885"/>
    </source>
</evidence>
<evidence type="ECO:0000256" key="5">
    <source>
        <dbReference type="HAMAP-Rule" id="MF_00265"/>
    </source>
</evidence>
<accession>A0A845UYE9</accession>
<keyword evidence="5" id="KW-0800">Toxin</keyword>
<feature type="binding site" evidence="5">
    <location>
        <position position="107"/>
    </location>
    <ligand>
        <name>Mg(2+)</name>
        <dbReference type="ChEBI" id="CHEBI:18420"/>
    </ligand>
</feature>
<keyword evidence="5" id="KW-0460">Magnesium</keyword>
<protein>
    <recommendedName>
        <fullName evidence="5">Ribonuclease VapC</fullName>
        <shortName evidence="5">RNase VapC</shortName>
        <ecNumber evidence="5">3.1.-.-</ecNumber>
    </recommendedName>
    <alternativeName>
        <fullName evidence="5">Toxin VapC</fullName>
    </alternativeName>
</protein>
<comment type="function">
    <text evidence="5">Toxic component of a toxin-antitoxin (TA) system. An RNase.</text>
</comment>
<dbReference type="AlphaFoldDB" id="A0A845UYE9"/>
<name>A0A845UYE9_9GAMM</name>
<dbReference type="Proteomes" id="UP000484885">
    <property type="component" value="Unassembled WGS sequence"/>
</dbReference>
<sequence>MGPCYLDTSTLVAALGNEPHTARSQDWLAAQAAQDLFISDWVITEFSSALALKLRTRQIEEDHRAECLAVFARLVEHSLIVLPVSSSDFRAAARLGDQHQIGLRAGDALHLAICAAHGLRMITLDKALAQAATTLAVPARLL</sequence>
<keyword evidence="8" id="KW-1185">Reference proteome</keyword>
<dbReference type="Gene3D" id="3.40.50.1010">
    <property type="entry name" value="5'-nuclease"/>
    <property type="match status" value="1"/>
</dbReference>
<keyword evidence="3 5" id="KW-0479">Metal-binding</keyword>
<evidence type="ECO:0000313" key="7">
    <source>
        <dbReference type="EMBL" id="NDY94900.1"/>
    </source>
</evidence>
<dbReference type="Pfam" id="PF01850">
    <property type="entry name" value="PIN"/>
    <property type="match status" value="1"/>
</dbReference>
<feature type="binding site" evidence="5">
    <location>
        <position position="7"/>
    </location>
    <ligand>
        <name>Mg(2+)</name>
        <dbReference type="ChEBI" id="CHEBI:18420"/>
    </ligand>
</feature>
<dbReference type="RefSeq" id="WP_164210314.1">
    <property type="nucleotide sequence ID" value="NZ_JAAGSC010000033.1"/>
</dbReference>
<comment type="caution">
    <text evidence="7">The sequence shown here is derived from an EMBL/GenBank/DDBJ whole genome shotgun (WGS) entry which is preliminary data.</text>
</comment>
<comment type="similarity">
    <text evidence="5">Belongs to the PINc/VapC protein family.</text>
</comment>
<gene>
    <name evidence="5" type="primary">vapC</name>
    <name evidence="7" type="ORF">G3I74_04065</name>
</gene>
<feature type="domain" description="PIN" evidence="6">
    <location>
        <begin position="5"/>
        <end position="132"/>
    </location>
</feature>
<evidence type="ECO:0000256" key="4">
    <source>
        <dbReference type="ARBA" id="ARBA00022801"/>
    </source>
</evidence>
<dbReference type="GO" id="GO:0016787">
    <property type="term" value="F:hydrolase activity"/>
    <property type="evidence" value="ECO:0007669"/>
    <property type="project" value="UniProtKB-KW"/>
</dbReference>
<dbReference type="InterPro" id="IPR022907">
    <property type="entry name" value="VapC_family"/>
</dbReference>
<dbReference type="GO" id="GO:0090729">
    <property type="term" value="F:toxin activity"/>
    <property type="evidence" value="ECO:0007669"/>
    <property type="project" value="UniProtKB-KW"/>
</dbReference>
<dbReference type="GO" id="GO:0004540">
    <property type="term" value="F:RNA nuclease activity"/>
    <property type="evidence" value="ECO:0007669"/>
    <property type="project" value="InterPro"/>
</dbReference>
<evidence type="ECO:0000256" key="3">
    <source>
        <dbReference type="ARBA" id="ARBA00022723"/>
    </source>
</evidence>
<keyword evidence="2 5" id="KW-0540">Nuclease</keyword>
<dbReference type="CDD" id="cd09874">
    <property type="entry name" value="PIN_MT3492-like"/>
    <property type="match status" value="1"/>
</dbReference>
<dbReference type="EMBL" id="JAAGSC010000033">
    <property type="protein sequence ID" value="NDY94900.1"/>
    <property type="molecule type" value="Genomic_DNA"/>
</dbReference>
<comment type="cofactor">
    <cofactor evidence="5">
        <name>Mg(2+)</name>
        <dbReference type="ChEBI" id="CHEBI:18420"/>
    </cofactor>
</comment>
<dbReference type="SUPFAM" id="SSF88723">
    <property type="entry name" value="PIN domain-like"/>
    <property type="match status" value="1"/>
</dbReference>
<reference evidence="7 8" key="1">
    <citation type="submission" date="2020-02" db="EMBL/GenBank/DDBJ databases">
        <authorList>
            <person name="Zhang X.-Y."/>
        </authorList>
    </citation>
    <scope>NUCLEOTIDE SEQUENCE [LARGE SCALE GENOMIC DNA]</scope>
    <source>
        <strain evidence="7 8">C33</strain>
    </source>
</reference>
<organism evidence="7 8">
    <name type="scientific">Wenzhouxiangella limi</name>
    <dbReference type="NCBI Taxonomy" id="2707351"/>
    <lineage>
        <taxon>Bacteria</taxon>
        <taxon>Pseudomonadati</taxon>
        <taxon>Pseudomonadota</taxon>
        <taxon>Gammaproteobacteria</taxon>
        <taxon>Chromatiales</taxon>
        <taxon>Wenzhouxiangellaceae</taxon>
        <taxon>Wenzhouxiangella</taxon>
    </lineage>
</organism>
<keyword evidence="4 5" id="KW-0378">Hydrolase</keyword>
<dbReference type="HAMAP" id="MF_00265">
    <property type="entry name" value="VapC_Nob1"/>
    <property type="match status" value="1"/>
</dbReference>
<proteinExistence type="inferred from homology"/>
<dbReference type="EC" id="3.1.-.-" evidence="5"/>
<dbReference type="InterPro" id="IPR002716">
    <property type="entry name" value="PIN_dom"/>
</dbReference>
<evidence type="ECO:0000256" key="2">
    <source>
        <dbReference type="ARBA" id="ARBA00022722"/>
    </source>
</evidence>